<feature type="chain" id="PRO_5020635417" description="Spy/CpxP family protein refolding chaperone" evidence="2">
    <location>
        <begin position="20"/>
        <end position="153"/>
    </location>
</feature>
<evidence type="ECO:0000313" key="4">
    <source>
        <dbReference type="Proteomes" id="UP000294564"/>
    </source>
</evidence>
<feature type="signal peptide" evidence="2">
    <location>
        <begin position="1"/>
        <end position="19"/>
    </location>
</feature>
<feature type="compositionally biased region" description="Basic residues" evidence="1">
    <location>
        <begin position="124"/>
        <end position="140"/>
    </location>
</feature>
<evidence type="ECO:0000256" key="1">
    <source>
        <dbReference type="SAM" id="MobiDB-lite"/>
    </source>
</evidence>
<reference evidence="3 4" key="1">
    <citation type="submission" date="2019-03" db="EMBL/GenBank/DDBJ databases">
        <title>Genomic Encyclopedia of Type Strains, Phase IV (KMG-IV): sequencing the most valuable type-strain genomes for metagenomic binning, comparative biology and taxonomic classification.</title>
        <authorList>
            <person name="Goeker M."/>
        </authorList>
    </citation>
    <scope>NUCLEOTIDE SEQUENCE [LARGE SCALE GENOMIC DNA]</scope>
    <source>
        <strain evidence="3 4">DSM 14836</strain>
    </source>
</reference>
<dbReference type="AlphaFoldDB" id="A0A4R2P1E9"/>
<keyword evidence="4" id="KW-1185">Reference proteome</keyword>
<accession>A0A4R2P1E9</accession>
<proteinExistence type="predicted"/>
<organism evidence="3 4">
    <name type="scientific">Tenacibaculum skagerrakense</name>
    <dbReference type="NCBI Taxonomy" id="186571"/>
    <lineage>
        <taxon>Bacteria</taxon>
        <taxon>Pseudomonadati</taxon>
        <taxon>Bacteroidota</taxon>
        <taxon>Flavobacteriia</taxon>
        <taxon>Flavobacteriales</taxon>
        <taxon>Flavobacteriaceae</taxon>
        <taxon>Tenacibaculum</taxon>
    </lineage>
</organism>
<keyword evidence="2" id="KW-0732">Signal</keyword>
<protein>
    <recommendedName>
        <fullName evidence="5">Spy/CpxP family protein refolding chaperone</fullName>
    </recommendedName>
</protein>
<dbReference type="EMBL" id="SLXM01000001">
    <property type="protein sequence ID" value="TCP28513.1"/>
    <property type="molecule type" value="Genomic_DNA"/>
</dbReference>
<evidence type="ECO:0000256" key="2">
    <source>
        <dbReference type="SAM" id="SignalP"/>
    </source>
</evidence>
<evidence type="ECO:0000313" key="3">
    <source>
        <dbReference type="EMBL" id="TCP28513.1"/>
    </source>
</evidence>
<feature type="compositionally biased region" description="Basic and acidic residues" evidence="1">
    <location>
        <begin position="76"/>
        <end position="88"/>
    </location>
</feature>
<dbReference type="RefSeq" id="WP_132792898.1">
    <property type="nucleotide sequence ID" value="NZ_SLXM01000001.1"/>
</dbReference>
<feature type="compositionally biased region" description="Basic and acidic residues" evidence="1">
    <location>
        <begin position="141"/>
        <end position="153"/>
    </location>
</feature>
<gene>
    <name evidence="3" type="ORF">EV195_101691</name>
</gene>
<comment type="caution">
    <text evidence="3">The sequence shown here is derived from an EMBL/GenBank/DDBJ whole genome shotgun (WGS) entry which is preliminary data.</text>
</comment>
<sequence>MKKIIIVLVAVAFSVSVSAQKRKRGNDFTVAQKTELALKKMTLQLDLSERQQNKIRPLLTEKITDRETHKKHRKAKGEERQKLSSDERYNREVARLDKMIAFKANMRDILDDKQYERFEKIAARKKHKMKKRGKHRRMKHDRHDRTERDFDRG</sequence>
<feature type="region of interest" description="Disordered" evidence="1">
    <location>
        <begin position="63"/>
        <end position="88"/>
    </location>
</feature>
<dbReference type="Proteomes" id="UP000294564">
    <property type="component" value="Unassembled WGS sequence"/>
</dbReference>
<evidence type="ECO:0008006" key="5">
    <source>
        <dbReference type="Google" id="ProtNLM"/>
    </source>
</evidence>
<dbReference type="OrthoDB" id="956918at2"/>
<name>A0A4R2P1E9_9FLAO</name>
<feature type="region of interest" description="Disordered" evidence="1">
    <location>
        <begin position="124"/>
        <end position="153"/>
    </location>
</feature>